<dbReference type="OrthoDB" id="2432957at2759"/>
<dbReference type="EMBL" id="QKWP01000088">
    <property type="protein sequence ID" value="RIB27761.1"/>
    <property type="molecule type" value="Genomic_DNA"/>
</dbReference>
<sequence>MNYLRFGACANCKKYNTGFFYCHSCDPKISQSWTSGNSEIDQFIKNAQINSKYYHKVIEFIPYDKLKNAKQIGKGGFGTVYTAIWIDGKRTYDIGTSYNDVLLSRVQCNVALKSLTGILNISSDFFNEVK</sequence>
<evidence type="ECO:0008006" key="3">
    <source>
        <dbReference type="Google" id="ProtNLM"/>
    </source>
</evidence>
<dbReference type="AlphaFoldDB" id="A0A397W110"/>
<organism evidence="1 2">
    <name type="scientific">Gigaspora rosea</name>
    <dbReference type="NCBI Taxonomy" id="44941"/>
    <lineage>
        <taxon>Eukaryota</taxon>
        <taxon>Fungi</taxon>
        <taxon>Fungi incertae sedis</taxon>
        <taxon>Mucoromycota</taxon>
        <taxon>Glomeromycotina</taxon>
        <taxon>Glomeromycetes</taxon>
        <taxon>Diversisporales</taxon>
        <taxon>Gigasporaceae</taxon>
        <taxon>Gigaspora</taxon>
    </lineage>
</organism>
<dbReference type="Proteomes" id="UP000266673">
    <property type="component" value="Unassembled WGS sequence"/>
</dbReference>
<gene>
    <name evidence="1" type="ORF">C2G38_1694910</name>
</gene>
<accession>A0A397W110</accession>
<reference evidence="1 2" key="1">
    <citation type="submission" date="2018-06" db="EMBL/GenBank/DDBJ databases">
        <title>Comparative genomics reveals the genomic features of Rhizophagus irregularis, R. cerebriforme, R. diaphanum and Gigaspora rosea, and their symbiotic lifestyle signature.</title>
        <authorList>
            <person name="Morin E."/>
            <person name="San Clemente H."/>
            <person name="Chen E.C.H."/>
            <person name="De La Providencia I."/>
            <person name="Hainaut M."/>
            <person name="Kuo A."/>
            <person name="Kohler A."/>
            <person name="Murat C."/>
            <person name="Tang N."/>
            <person name="Roy S."/>
            <person name="Loubradou J."/>
            <person name="Henrissat B."/>
            <person name="Grigoriev I.V."/>
            <person name="Corradi N."/>
            <person name="Roux C."/>
            <person name="Martin F.M."/>
        </authorList>
    </citation>
    <scope>NUCLEOTIDE SEQUENCE [LARGE SCALE GENOMIC DNA]</scope>
    <source>
        <strain evidence="1 2">DAOM 194757</strain>
    </source>
</reference>
<protein>
    <recommendedName>
        <fullName evidence="3">Protein kinase domain-containing protein</fullName>
    </recommendedName>
</protein>
<keyword evidence="2" id="KW-1185">Reference proteome</keyword>
<dbReference type="InterPro" id="IPR011009">
    <property type="entry name" value="Kinase-like_dom_sf"/>
</dbReference>
<comment type="caution">
    <text evidence="1">The sequence shown here is derived from an EMBL/GenBank/DDBJ whole genome shotgun (WGS) entry which is preliminary data.</text>
</comment>
<dbReference type="SUPFAM" id="SSF56112">
    <property type="entry name" value="Protein kinase-like (PK-like)"/>
    <property type="match status" value="1"/>
</dbReference>
<name>A0A397W110_9GLOM</name>
<evidence type="ECO:0000313" key="2">
    <source>
        <dbReference type="Proteomes" id="UP000266673"/>
    </source>
</evidence>
<dbReference type="Gene3D" id="3.30.200.20">
    <property type="entry name" value="Phosphorylase Kinase, domain 1"/>
    <property type="match status" value="1"/>
</dbReference>
<evidence type="ECO:0000313" key="1">
    <source>
        <dbReference type="EMBL" id="RIB27761.1"/>
    </source>
</evidence>
<proteinExistence type="predicted"/>